<name>A0A328DG20_9ASTE</name>
<keyword evidence="1" id="KW-1133">Transmembrane helix</keyword>
<sequence length="75" mass="8430">MAMEQWYEHWLMVEANLEISSLAQSILLPAQANICSKEHPKTIVLGLKSRLIMTLCCLISSSMASFPSILLMYSL</sequence>
<proteinExistence type="predicted"/>
<evidence type="ECO:0000256" key="1">
    <source>
        <dbReference type="SAM" id="Phobius"/>
    </source>
</evidence>
<evidence type="ECO:0000313" key="3">
    <source>
        <dbReference type="Proteomes" id="UP000249390"/>
    </source>
</evidence>
<gene>
    <name evidence="2" type="ORF">DM860_003494</name>
</gene>
<dbReference type="Proteomes" id="UP000249390">
    <property type="component" value="Unassembled WGS sequence"/>
</dbReference>
<comment type="caution">
    <text evidence="2">The sequence shown here is derived from an EMBL/GenBank/DDBJ whole genome shotgun (WGS) entry which is preliminary data.</text>
</comment>
<keyword evidence="1" id="KW-0812">Transmembrane</keyword>
<reference evidence="2 3" key="1">
    <citation type="submission" date="2018-06" db="EMBL/GenBank/DDBJ databases">
        <title>The Genome of Cuscuta australis (Dodder) Provides Insight into the Evolution of Plant Parasitism.</title>
        <authorList>
            <person name="Liu H."/>
        </authorList>
    </citation>
    <scope>NUCLEOTIDE SEQUENCE [LARGE SCALE GENOMIC DNA]</scope>
    <source>
        <strain evidence="3">cv. Yunnan</strain>
        <tissue evidence="2">Vines</tissue>
    </source>
</reference>
<keyword evidence="3" id="KW-1185">Reference proteome</keyword>
<dbReference type="EMBL" id="NQVE01000142">
    <property type="protein sequence ID" value="RAL44735.1"/>
    <property type="molecule type" value="Genomic_DNA"/>
</dbReference>
<feature type="transmembrane region" description="Helical" evidence="1">
    <location>
        <begin position="51"/>
        <end position="73"/>
    </location>
</feature>
<dbReference type="AlphaFoldDB" id="A0A328DG20"/>
<keyword evidence="1" id="KW-0472">Membrane</keyword>
<protein>
    <submittedName>
        <fullName evidence="2">Uncharacterized protein</fullName>
    </submittedName>
</protein>
<organism evidence="2 3">
    <name type="scientific">Cuscuta australis</name>
    <dbReference type="NCBI Taxonomy" id="267555"/>
    <lineage>
        <taxon>Eukaryota</taxon>
        <taxon>Viridiplantae</taxon>
        <taxon>Streptophyta</taxon>
        <taxon>Embryophyta</taxon>
        <taxon>Tracheophyta</taxon>
        <taxon>Spermatophyta</taxon>
        <taxon>Magnoliopsida</taxon>
        <taxon>eudicotyledons</taxon>
        <taxon>Gunneridae</taxon>
        <taxon>Pentapetalae</taxon>
        <taxon>asterids</taxon>
        <taxon>lamiids</taxon>
        <taxon>Solanales</taxon>
        <taxon>Convolvulaceae</taxon>
        <taxon>Cuscuteae</taxon>
        <taxon>Cuscuta</taxon>
        <taxon>Cuscuta subgen. Grammica</taxon>
        <taxon>Cuscuta sect. Cleistogrammica</taxon>
    </lineage>
</organism>
<accession>A0A328DG20</accession>
<evidence type="ECO:0000313" key="2">
    <source>
        <dbReference type="EMBL" id="RAL44735.1"/>
    </source>
</evidence>